<evidence type="ECO:0000256" key="1">
    <source>
        <dbReference type="ARBA" id="ARBA00000493"/>
    </source>
</evidence>
<evidence type="ECO:0000256" key="11">
    <source>
        <dbReference type="PIRSR" id="PIRSR604808-3"/>
    </source>
</evidence>
<keyword evidence="8" id="KW-0067">ATP-binding</keyword>
<dbReference type="Pfam" id="PF00005">
    <property type="entry name" value="ABC_tran"/>
    <property type="match status" value="1"/>
</dbReference>
<dbReference type="InterPro" id="IPR004808">
    <property type="entry name" value="AP_endonuc_1"/>
</dbReference>
<comment type="similarity">
    <text evidence="3 12">Belongs to the DNA repair enzymes AP/ExoA family.</text>
</comment>
<keyword evidence="6" id="KW-0547">Nucleotide-binding</keyword>
<organism evidence="14 15">
    <name type="scientific">Paralvinella palmiformis</name>
    <dbReference type="NCBI Taxonomy" id="53620"/>
    <lineage>
        <taxon>Eukaryota</taxon>
        <taxon>Metazoa</taxon>
        <taxon>Spiralia</taxon>
        <taxon>Lophotrochozoa</taxon>
        <taxon>Annelida</taxon>
        <taxon>Polychaeta</taxon>
        <taxon>Sedentaria</taxon>
        <taxon>Canalipalpata</taxon>
        <taxon>Terebellida</taxon>
        <taxon>Terebelliformia</taxon>
        <taxon>Alvinellidae</taxon>
        <taxon>Paralvinella</taxon>
    </lineage>
</organism>
<dbReference type="Gene3D" id="3.60.10.10">
    <property type="entry name" value="Endonuclease/exonuclease/phosphatase"/>
    <property type="match status" value="1"/>
</dbReference>
<reference evidence="14" key="1">
    <citation type="journal article" date="2023" name="Mol. Biol. Evol.">
        <title>Third-Generation Sequencing Reveals the Adaptive Role of the Epigenome in Three Deep-Sea Polychaetes.</title>
        <authorList>
            <person name="Perez M."/>
            <person name="Aroh O."/>
            <person name="Sun Y."/>
            <person name="Lan Y."/>
            <person name="Juniper S.K."/>
            <person name="Young C.R."/>
            <person name="Angers B."/>
            <person name="Qian P.Y."/>
        </authorList>
    </citation>
    <scope>NUCLEOTIDE SEQUENCE</scope>
    <source>
        <strain evidence="14">P08H-3</strain>
    </source>
</reference>
<keyword evidence="15" id="KW-1185">Reference proteome</keyword>
<comment type="caution">
    <text evidence="14">The sequence shown here is derived from an EMBL/GenBank/DDBJ whole genome shotgun (WGS) entry which is preliminary data.</text>
</comment>
<feature type="domain" description="ABC transporter" evidence="13">
    <location>
        <begin position="450"/>
        <end position="684"/>
    </location>
</feature>
<evidence type="ECO:0000256" key="7">
    <source>
        <dbReference type="ARBA" id="ARBA00022801"/>
    </source>
</evidence>
<dbReference type="Gene3D" id="3.40.50.300">
    <property type="entry name" value="P-loop containing nucleotide triphosphate hydrolases"/>
    <property type="match status" value="1"/>
</dbReference>
<dbReference type="InterPro" id="IPR027417">
    <property type="entry name" value="P-loop_NTPase"/>
</dbReference>
<dbReference type="InterPro" id="IPR050086">
    <property type="entry name" value="MetN_ABC_transporter-like"/>
</dbReference>
<dbReference type="InterPro" id="IPR003593">
    <property type="entry name" value="AAA+_ATPase"/>
</dbReference>
<keyword evidence="4" id="KW-0813">Transport</keyword>
<evidence type="ECO:0000256" key="2">
    <source>
        <dbReference type="ARBA" id="ARBA00005417"/>
    </source>
</evidence>
<keyword evidence="12" id="KW-0227">DNA damage</keyword>
<feature type="binding site" evidence="10">
    <location>
        <position position="289"/>
    </location>
    <ligand>
        <name>Mg(2+)</name>
        <dbReference type="ChEBI" id="CHEBI:18420"/>
        <label>1</label>
    </ligand>
</feature>
<comment type="similarity">
    <text evidence="2">Belongs to the ABC transporter superfamily.</text>
</comment>
<evidence type="ECO:0000256" key="3">
    <source>
        <dbReference type="ARBA" id="ARBA00007092"/>
    </source>
</evidence>
<dbReference type="NCBIfam" id="TIGR00633">
    <property type="entry name" value="xth"/>
    <property type="match status" value="1"/>
</dbReference>
<evidence type="ECO:0000313" key="14">
    <source>
        <dbReference type="EMBL" id="KAK2144009.1"/>
    </source>
</evidence>
<evidence type="ECO:0000256" key="12">
    <source>
        <dbReference type="RuleBase" id="RU362131"/>
    </source>
</evidence>
<accession>A0AAD9MV11</accession>
<keyword evidence="10" id="KW-0464">Manganese</keyword>
<dbReference type="AlphaFoldDB" id="A0AAD9MV11"/>
<dbReference type="EMBL" id="JAODUP010000793">
    <property type="protein sequence ID" value="KAK2144009.1"/>
    <property type="molecule type" value="Genomic_DNA"/>
</dbReference>
<evidence type="ECO:0000256" key="9">
    <source>
        <dbReference type="ARBA" id="ARBA00022842"/>
    </source>
</evidence>
<dbReference type="InterPro" id="IPR036691">
    <property type="entry name" value="Endo/exonu/phosph_ase_sf"/>
</dbReference>
<dbReference type="InterPro" id="IPR003439">
    <property type="entry name" value="ABC_transporter-like_ATP-bd"/>
</dbReference>
<evidence type="ECO:0000256" key="4">
    <source>
        <dbReference type="ARBA" id="ARBA00022448"/>
    </source>
</evidence>
<feature type="site" description="Transition state stabilizer" evidence="11">
    <location>
        <position position="403"/>
    </location>
</feature>
<dbReference type="Proteomes" id="UP001208570">
    <property type="component" value="Unassembled WGS sequence"/>
</dbReference>
<evidence type="ECO:0000256" key="10">
    <source>
        <dbReference type="PIRSR" id="PIRSR604808-2"/>
    </source>
</evidence>
<dbReference type="GO" id="GO:0006281">
    <property type="term" value="P:DNA repair"/>
    <property type="evidence" value="ECO:0007669"/>
    <property type="project" value="UniProtKB-KW"/>
</dbReference>
<dbReference type="PROSITE" id="PS50893">
    <property type="entry name" value="ABC_TRANSPORTER_2"/>
    <property type="match status" value="1"/>
</dbReference>
<evidence type="ECO:0000259" key="13">
    <source>
        <dbReference type="PROSITE" id="PS50893"/>
    </source>
</evidence>
<dbReference type="PROSITE" id="PS51435">
    <property type="entry name" value="AP_NUCLEASE_F1_4"/>
    <property type="match status" value="1"/>
</dbReference>
<dbReference type="PANTHER" id="PTHR43166:SF4">
    <property type="entry name" value="PHOSPHONATES IMPORT ATP-BINDING PROTEIN PHNC"/>
    <property type="match status" value="1"/>
</dbReference>
<keyword evidence="9 10" id="KW-0460">Magnesium</keyword>
<protein>
    <recommendedName>
        <fullName evidence="12">DNA-(apurinic or apyrimidinic site) endonuclease</fullName>
        <ecNumber evidence="12">3.1.-.-</ecNumber>
    </recommendedName>
</protein>
<dbReference type="SUPFAM" id="SSF56219">
    <property type="entry name" value="DNase I-like"/>
    <property type="match status" value="1"/>
</dbReference>
<sequence length="690" mass="80360">MSIKSESKIKKRYTLQKKSYPTPLIIPTWKAAFFKSKKKANVFSKHYQKFAPITAKATHIGLPIRKKMDNLSPIVYRLGDGEIIKVLNRSEKEVNLSGFKDYWYYVLTIDGTKGWAFGYYLKILNPNIITNINQRKSDIRSLINMHPVWYPEYFYTMVRDHQIDLSRFKETYGFFPYPKEHYFLLRLPKIEKSFPYEALINLGENRIGTPDLRLELELLGKNKLSVFFIEDGKTQRRIFSGVAINVKELTEQEIKRRNAQFKDLLDLAERKGLYDFFDQEQAEIYCLQETKAHPDQLQEIFLNRRPYHSYWSSAEKKGYSGVAVYSKLEPLHVREVDEKNFQREGRALIIEYPQFTLINAYFPNSQEGGKRLSYKLAFCSYILDFCLSLEKDHQSFLLCGDFNIAHKAIDLARPEDNENNPGYLPEERTWMDRFIDSGFIDTFRYYAMQIHIQHLWKRFGSHDVLKDICLKKDDIHALVLIGPSGSGKTTLLRCLSGLIQPDQGSVSINNTKLPSDEEALRDYRKHVGMVFQSYNLFPHLSALQNILLPLEKVHGKTYDEAMEIAQRMLKRFRLEEQAHKKPYQLSGGQQQRIALSRSIAIAPEFLVLDEPTSALDPELTVEVLDMIKELRQEDIHLILATHHMGFVTHVADYICFLEDGRLATHGHAQEILKSSEHPSVQNFLTQVLKY</sequence>
<dbReference type="PROSITE" id="PS00211">
    <property type="entry name" value="ABC_TRANSPORTER_1"/>
    <property type="match status" value="1"/>
</dbReference>
<proteinExistence type="inferred from homology"/>
<comment type="catalytic activity">
    <reaction evidence="1">
        <text>Exonucleolytic cleavage in the 3'- to 5'-direction to yield nucleoside 5'-phosphates.</text>
        <dbReference type="EC" id="3.1.11.2"/>
    </reaction>
</comment>
<dbReference type="PANTHER" id="PTHR43166">
    <property type="entry name" value="AMINO ACID IMPORT ATP-BINDING PROTEIN"/>
    <property type="match status" value="1"/>
</dbReference>
<dbReference type="SMART" id="SM00382">
    <property type="entry name" value="AAA"/>
    <property type="match status" value="1"/>
</dbReference>
<evidence type="ECO:0000313" key="15">
    <source>
        <dbReference type="Proteomes" id="UP001208570"/>
    </source>
</evidence>
<comment type="cofactor">
    <cofactor evidence="10 12">
        <name>Mg(2+)</name>
        <dbReference type="ChEBI" id="CHEBI:18420"/>
    </cofactor>
    <cofactor evidence="10 12">
        <name>Mn(2+)</name>
        <dbReference type="ChEBI" id="CHEBI:29035"/>
    </cofactor>
    <text evidence="10 12">Probably binds two magnesium or manganese ions per subunit.</text>
</comment>
<dbReference type="SUPFAM" id="SSF52540">
    <property type="entry name" value="P-loop containing nucleoside triphosphate hydrolases"/>
    <property type="match status" value="1"/>
</dbReference>
<dbReference type="GO" id="GO:0016887">
    <property type="term" value="F:ATP hydrolysis activity"/>
    <property type="evidence" value="ECO:0007669"/>
    <property type="project" value="InterPro"/>
</dbReference>
<evidence type="ECO:0000256" key="8">
    <source>
        <dbReference type="ARBA" id="ARBA00022840"/>
    </source>
</evidence>
<keyword evidence="12" id="KW-0234">DNA repair</keyword>
<dbReference type="GO" id="GO:0005524">
    <property type="term" value="F:ATP binding"/>
    <property type="evidence" value="ECO:0007669"/>
    <property type="project" value="UniProtKB-KW"/>
</dbReference>
<evidence type="ECO:0000256" key="6">
    <source>
        <dbReference type="ARBA" id="ARBA00022741"/>
    </source>
</evidence>
<keyword evidence="5 10" id="KW-0479">Metal-binding</keyword>
<name>A0AAD9MV11_9ANNE</name>
<dbReference type="EC" id="3.1.-.-" evidence="12"/>
<dbReference type="Gene3D" id="2.30.30.40">
    <property type="entry name" value="SH3 Domains"/>
    <property type="match status" value="1"/>
</dbReference>
<dbReference type="InterPro" id="IPR017871">
    <property type="entry name" value="ABC_transporter-like_CS"/>
</dbReference>
<dbReference type="GO" id="GO:0008311">
    <property type="term" value="F:double-stranded DNA 3'-5' DNA exonuclease activity"/>
    <property type="evidence" value="ECO:0007669"/>
    <property type="project" value="UniProtKB-EC"/>
</dbReference>
<feature type="binding site" evidence="10">
    <location>
        <position position="401"/>
    </location>
    <ligand>
        <name>Mg(2+)</name>
        <dbReference type="ChEBI" id="CHEBI:18420"/>
        <label>1</label>
    </ligand>
</feature>
<evidence type="ECO:0000256" key="5">
    <source>
        <dbReference type="ARBA" id="ARBA00022723"/>
    </source>
</evidence>
<keyword evidence="7" id="KW-0378">Hydrolase</keyword>
<dbReference type="GO" id="GO:0046872">
    <property type="term" value="F:metal ion binding"/>
    <property type="evidence" value="ECO:0007669"/>
    <property type="project" value="UniProtKB-KW"/>
</dbReference>
<dbReference type="Pfam" id="PF03372">
    <property type="entry name" value="Exo_endo_phos"/>
    <property type="match status" value="1"/>
</dbReference>
<feature type="binding site" evidence="10">
    <location>
        <position position="403"/>
    </location>
    <ligand>
        <name>Mg(2+)</name>
        <dbReference type="ChEBI" id="CHEBI:18420"/>
        <label>1</label>
    </ligand>
</feature>
<gene>
    <name evidence="14" type="ORF">LSH36_793g01227</name>
</gene>
<dbReference type="InterPro" id="IPR005135">
    <property type="entry name" value="Endo/exonuclease/phosphatase"/>
</dbReference>